<feature type="domain" description="Post-SET" evidence="23">
    <location>
        <begin position="4026"/>
        <end position="4038"/>
    </location>
</feature>
<feature type="compositionally biased region" description="Polar residues" evidence="17">
    <location>
        <begin position="1728"/>
        <end position="1748"/>
    </location>
</feature>
<keyword evidence="13" id="KW-0804">Transcription</keyword>
<feature type="compositionally biased region" description="Basic residues" evidence="17">
    <location>
        <begin position="792"/>
        <end position="803"/>
    </location>
</feature>
<dbReference type="Gene3D" id="3.30.40.10">
    <property type="entry name" value="Zinc/RING finger domain, C3HC4 (zinc finger)"/>
    <property type="match status" value="4"/>
</dbReference>
<dbReference type="SUPFAM" id="SSF52799">
    <property type="entry name" value="(Phosphotyrosine protein) phosphatases II"/>
    <property type="match status" value="1"/>
</dbReference>
<feature type="compositionally biased region" description="Basic and acidic residues" evidence="17">
    <location>
        <begin position="2978"/>
        <end position="2996"/>
    </location>
</feature>
<dbReference type="Gene3D" id="1.10.510.10">
    <property type="entry name" value="Transferase(Phosphotransferase) domain 1"/>
    <property type="match status" value="1"/>
</dbReference>
<feature type="compositionally biased region" description="Low complexity" evidence="17">
    <location>
        <begin position="1829"/>
        <end position="1847"/>
    </location>
</feature>
<feature type="region of interest" description="Disordered" evidence="17">
    <location>
        <begin position="2362"/>
        <end position="2465"/>
    </location>
</feature>
<dbReference type="Proteomes" id="UP000790347">
    <property type="component" value="Unassembled WGS sequence"/>
</dbReference>
<dbReference type="SMART" id="SM00249">
    <property type="entry name" value="PHD"/>
    <property type="match status" value="4"/>
</dbReference>
<name>A0A922I8Q8_DERFA</name>
<dbReference type="GO" id="GO:0032259">
    <property type="term" value="P:methylation"/>
    <property type="evidence" value="ECO:0007669"/>
    <property type="project" value="UniProtKB-KW"/>
</dbReference>
<evidence type="ECO:0000259" key="24">
    <source>
        <dbReference type="PROSITE" id="PS51181"/>
    </source>
</evidence>
<feature type="compositionally biased region" description="Basic and acidic residues" evidence="17">
    <location>
        <begin position="2096"/>
        <end position="2108"/>
    </location>
</feature>
<dbReference type="SUPFAM" id="SSF82199">
    <property type="entry name" value="SET domain"/>
    <property type="match status" value="1"/>
</dbReference>
<evidence type="ECO:0000256" key="7">
    <source>
        <dbReference type="ARBA" id="ARBA00022723"/>
    </source>
</evidence>
<dbReference type="Gene3D" id="2.170.270.10">
    <property type="entry name" value="SET domain"/>
    <property type="match status" value="1"/>
</dbReference>
<dbReference type="FunFam" id="1.10.30.10:FF:000009">
    <property type="entry name" value="Histone-lysine N-methyltransferase"/>
    <property type="match status" value="1"/>
</dbReference>
<feature type="region of interest" description="Disordered" evidence="17">
    <location>
        <begin position="2735"/>
        <end position="2831"/>
    </location>
</feature>
<dbReference type="PROSITE" id="PS50056">
    <property type="entry name" value="TYR_PHOSPHATASE_2"/>
    <property type="match status" value="1"/>
</dbReference>
<feature type="domain" description="PHD-type" evidence="19">
    <location>
        <begin position="459"/>
        <end position="512"/>
    </location>
</feature>
<dbReference type="Gene3D" id="1.10.287.110">
    <property type="entry name" value="DnaJ domain"/>
    <property type="match status" value="1"/>
</dbReference>
<feature type="region of interest" description="Disordered" evidence="17">
    <location>
        <begin position="2489"/>
        <end position="2658"/>
    </location>
</feature>
<dbReference type="FunFam" id="3.30.40.10:FF:000002">
    <property type="entry name" value="Histone-lysine N-methyltransferase"/>
    <property type="match status" value="1"/>
</dbReference>
<feature type="compositionally biased region" description="Polar residues" evidence="17">
    <location>
        <begin position="2371"/>
        <end position="2403"/>
    </location>
</feature>
<dbReference type="GO" id="GO:0005524">
    <property type="term" value="F:ATP binding"/>
    <property type="evidence" value="ECO:0007669"/>
    <property type="project" value="InterPro"/>
</dbReference>
<dbReference type="GO" id="GO:0005700">
    <property type="term" value="C:polytene chromosome"/>
    <property type="evidence" value="ECO:0007669"/>
    <property type="project" value="UniProtKB-ARBA"/>
</dbReference>
<evidence type="ECO:0000256" key="2">
    <source>
        <dbReference type="ARBA" id="ARBA00004132"/>
    </source>
</evidence>
<keyword evidence="10" id="KW-0862">Zinc</keyword>
<feature type="domain" description="Protein kinase" evidence="18">
    <location>
        <begin position="4082"/>
        <end position="4323"/>
    </location>
</feature>
<feature type="compositionally biased region" description="Low complexity" evidence="17">
    <location>
        <begin position="1892"/>
        <end position="1904"/>
    </location>
</feature>
<organism evidence="27 28">
    <name type="scientific">Dermatophagoides farinae</name>
    <name type="common">American house dust mite</name>
    <dbReference type="NCBI Taxonomy" id="6954"/>
    <lineage>
        <taxon>Eukaryota</taxon>
        <taxon>Metazoa</taxon>
        <taxon>Ecdysozoa</taxon>
        <taxon>Arthropoda</taxon>
        <taxon>Chelicerata</taxon>
        <taxon>Arachnida</taxon>
        <taxon>Acari</taxon>
        <taxon>Acariformes</taxon>
        <taxon>Sarcoptiformes</taxon>
        <taxon>Astigmata</taxon>
        <taxon>Psoroptidia</taxon>
        <taxon>Analgoidea</taxon>
        <taxon>Pyroglyphidae</taxon>
        <taxon>Dermatophagoidinae</taxon>
        <taxon>Dermatophagoides</taxon>
    </lineage>
</organism>
<evidence type="ECO:0000259" key="23">
    <source>
        <dbReference type="PROSITE" id="PS50868"/>
    </source>
</evidence>
<dbReference type="SUPFAM" id="SSF56112">
    <property type="entry name" value="Protein kinase-like (PK-like)"/>
    <property type="match status" value="1"/>
</dbReference>
<feature type="compositionally biased region" description="Low complexity" evidence="17">
    <location>
        <begin position="2953"/>
        <end position="2971"/>
    </location>
</feature>
<feature type="compositionally biased region" description="Low complexity" evidence="17">
    <location>
        <begin position="2815"/>
        <end position="2826"/>
    </location>
</feature>
<dbReference type="InterPro" id="IPR036869">
    <property type="entry name" value="J_dom_sf"/>
</dbReference>
<evidence type="ECO:0000256" key="1">
    <source>
        <dbReference type="ARBA" id="ARBA00004123"/>
    </source>
</evidence>
<feature type="compositionally biased region" description="Low complexity" evidence="17">
    <location>
        <begin position="1339"/>
        <end position="1368"/>
    </location>
</feature>
<feature type="region of interest" description="Disordered" evidence="17">
    <location>
        <begin position="1"/>
        <end position="59"/>
    </location>
</feature>
<dbReference type="SUPFAM" id="SSF57903">
    <property type="entry name" value="FYVE/PHD zinc finger"/>
    <property type="match status" value="3"/>
</dbReference>
<feature type="region of interest" description="Disordered" evidence="17">
    <location>
        <begin position="3259"/>
        <end position="3293"/>
    </location>
</feature>
<dbReference type="CDD" id="cd21997">
    <property type="entry name" value="HMG_KMT2C-like"/>
    <property type="match status" value="1"/>
</dbReference>
<evidence type="ECO:0000256" key="10">
    <source>
        <dbReference type="ARBA" id="ARBA00022833"/>
    </source>
</evidence>
<feature type="domain" description="Phosphatase tensin-type" evidence="24">
    <location>
        <begin position="4385"/>
        <end position="4557"/>
    </location>
</feature>
<keyword evidence="28" id="KW-1185">Reference proteome</keyword>
<dbReference type="PROSITE" id="PS50280">
    <property type="entry name" value="SET"/>
    <property type="match status" value="1"/>
</dbReference>
<dbReference type="Gene3D" id="3.30.160.360">
    <property type="match status" value="1"/>
</dbReference>
<evidence type="ECO:0000259" key="22">
    <source>
        <dbReference type="PROSITE" id="PS50280"/>
    </source>
</evidence>
<feature type="region of interest" description="Disordered" evidence="17">
    <location>
        <begin position="1297"/>
        <end position="1610"/>
    </location>
</feature>
<evidence type="ECO:0000256" key="11">
    <source>
        <dbReference type="ARBA" id="ARBA00022853"/>
    </source>
</evidence>
<feature type="compositionally biased region" description="Basic and acidic residues" evidence="17">
    <location>
        <begin position="620"/>
        <end position="631"/>
    </location>
</feature>
<feature type="compositionally biased region" description="Low complexity" evidence="17">
    <location>
        <begin position="4944"/>
        <end position="4956"/>
    </location>
</feature>
<dbReference type="InterPro" id="IPR014020">
    <property type="entry name" value="Tensin_C2-dom"/>
</dbReference>
<feature type="compositionally biased region" description="Basic and acidic residues" evidence="17">
    <location>
        <begin position="2791"/>
        <end position="2800"/>
    </location>
</feature>
<feature type="compositionally biased region" description="Polar residues" evidence="17">
    <location>
        <begin position="2928"/>
        <end position="2952"/>
    </location>
</feature>
<sequence length="5133" mass="580044">MADEESFDNEMNNNDDVDDDDDDDDGDGDDDDADDDDDDGDGDSVCSETDLPLITDDDAIGISIKSEVIDSNENPTSSQSVSTIASCHTNKIHVDDDDENAKSIVFKSEEDTTSPSTSTAMSSSVTTATKRTSGRLRKDGKVPMHAKNLFPGRPGRNNRPKRKFAQNLILNFSDNNSSMTMIKQESTTNQEENLVPKQQQQQSEQKSILSSTSVESTSINEPNITDSGELIVSNPLDSTATIGDPEISSLELIPETSVTTESSIISFTAPSIENDPSTVMNMVETAAPMTPLNSEEKIVTAKKKLNLPGKIKGKLSGSRRNKTIEYRKKRGPKGKFKTFSTVALSSSSAYSLFNGPAGSAGAGYQSTTATTSSNLTNVITTIDNSQDDSGIENKIILCSSKDHFVLSQDVCVNCGSLGQGDEGRLIACAQCGQCYHLFCAQDNQPTKVTKTMLNKGWRCLECTVCEGCGKATDDSRLLLCDDCDISYHTYCLDPPLEEVPQGTWKCQWCAICTNCRSTSPGYRSQWQENYTLCGPCASQKKCSSCKSNYDENDLIIQCIQCQRWLHSKCDSMFDENECEIASSIGYQCLNCRPTNEPPPHIQARKNGTLRSIFNKKRAEERNDLELMKKSEQQQQQKEIPSGLDGDSNNREDLNCQTNAVKFLSKYHLVDGVYLSETGLAMIKSQAIEQPKKTRTKRKNKDDQQQQQDEQQVSNGGTKDQDITENGPSNDNESEEEKKKRLRRLRLDKLGIGGFLIKQRGRFNFNKDDDETSQDNNESRSTTPENPAGEGSRRRRRRMNKKKNQLQDQYPSYLQEAFFGKELLDVITTSASSSTSVNPSANKSAEEMFDEKESNDEDNEIDEQNLIGKDAIVDLNSLDLGFAENKTNASSTGTQNNAKNNDDLNFFDENFAVDDLMSPVDAFVEMFNDENELLNELSAGDPTVNDEVVTVGDDNVIVNKSDDVVVSSQTKITTMDDILDPGFNFDDGLPQMNSKDVEDFLVMSNNSLPDSLSDVVVPPPPPPQVVETPTAPHPTLHVPITSQQQAMTPEMIHNPPPQMNPIVRPNLEQPDMSMMHSSTKSDLSESSAPVTPISNDSLSNIHQQFSNTFDSLPTHHPLPPPVNNHTMVPNGPPPPFKMSSKPRCHQQQQQQPPPHTDNYYPMQQQMASNINVSSEQDTETTSQGQKNYVKWEAEEALGRYATISAVLYANINHPSLKHEFPEWSNRLKQIHKIWRQLSTEQRQPWLQMARDNRSAQKKNQAEMINKINTDNSGNNNKKMEADKQWKSQQQDVMIMNNPMSSQTNEMSGSGYPPPLPPHGNPSNSGGDYHTKMYASPPIGPMSQMSPNQMMQQQQQQQQPPVANQQQSPLHHPHPMSPIMHSPRLRPFTSGTDVVGGYPQQQQQQQPTITPQHMIRPPFSPSHQSSPNIPSHPSDQCQYQSMSPGQRPQSADLQQPHPSPYVQQPSTPNPYTTPVRTPFSPSGHHQPGTPHPQDPYASMPPSVTQPIAPLTPDSSSSPYGQMQQHQSSMAPSTPQPQSPAQLAQQSPLSNVPDNSMIYARSPRPVTVSSNPVPSNQPMRGHSFDESFGQQQHKQPRSDQIYASNNPQHQTTAYSPQYMPQQQQQQQNPYQNDSYNNMNSPVTCQADTGIKVQMMRPGPSIHRPPPPPQQQQPAPPMIRRALSDPYNTTGMSVNTIRSQYNQPPKIDENDGNNKQHLRNLLQVHQMRRADSSPSASSKLPQQQQRPPMWSDQQQTLNNFRQPMSPAMARPRIPIQQQQQQQQQPYPLDQNHQQQNFRFRSNIDNSQQQQRTMTMVAPGLQQHRPDLIRFPHQQQQQQQQQSPNTSSQQQQFGVRFSSQQQLGNPRQQQQQWNSGGGPAPPMNPHSHVVPPPPSPMSQSSSAPNVSMQPLPLPSSSNIKSEMSHHDVEMLKSQPPPSTAISGVVETVEETCVDSLAVDDDELLQLGNDFNILEYADPDASVDGKSNIFDELDEKDDMLSSENKDKTQNPSERKNSIDITKNENVDQQQQQQQAHSSTTVPFHQRQQQTQLQQQPPQQQQQQQQPPRMVRPESQQQQHQQQQQQQTQYFGSDSLLSDDDFERLKNDFLSDSSEHQPPPGHSHGQMQQQLQPNVYPQVQQQQQQPGMMQPNSMMQIQNPMAPHQQQQPPPPQMLHPQQRQQYNPNTGGWPQQNRLPYQQQPPSQQQQQQRMHIRMLQQPPPHPQGMMGRPHMTPMYSNTGPAGGQRIMLQQQSQPPQNTHPLQQQQHMMQHHRPQMPNVSSVAGVVGDEYNDLAQQQNSMIQRQKILETDIAQMRKTKKSLNARQRQCRKNQTELNDADAEELARVTQRIHELQKQLDHVRKYNKQNNALQDKRKSTNNASLPHSPSARTQTPPRSVNSPLAALSTSGPGTPLGICPSTPQSPSLTSQSPSSLMQNSPMSSLHSPASLSTAMPQSPMTINNPDASSMIVTPTGMPIRPQIVQDDNNPFSDVYLQKEKKQQQSSMYQQYQSGFDDGQQTQQQQQQQYYQHPGQSPYQSMNQSSQMAPRNSFPPPQNYPQRFPGPSGSGNLSGINTHFAATGQQSQQQPITYQQQIRRPPPPPYPGNPQQPPMQQQQQHPVYCSTSVSPVGGYRSAQQHPQPNSQLRMQMRNSVPPPSSQSMDPCPPMNMQPTSHYQDSHMIMPQPQSTRDSYQQMNSMMDSIPPPMTPIVGEAETTIEFTISEQGNGVDNESDPFTFLKETTSENKAQQQQVEQPEQQQEVLPGDNNVQLDSNQPSLSDNPNSENHPTSDNSFQTSSDHIHVGDRNDASSNHSETISDPATSSVDQIQSDSSINRLQQQQQSSDACSIKQNALLKKLLQNCPSADHLKSMALLNQQKKNQSNESITTADNQQQQQQQQEQQQQSSSGQKEIESLPNSSEILNESTTEMDKMPTTLIENETTKESTISSTPVVENATTPAVTQTNNDTPNTPTTTPVVVKKPSYLDIRRAQLEREPTPPPEDKPKRKRTVKRKESQKSNDGDSNQEVATNVGSNNTNSNNSTTTIKTKKRQRKGSQTKGDDNSNDSLTSNEKILTSIINHIRTLPIVQIDEPDVQVNMNVCLPPDSVAGLNVKKTQLKGCYGSAFLPSQIDYYSYYPFGPNKPTPIMAPNSIHMNSTTKVGYYQEEFGRSILDCYKDQPWKESFSVQKEIKNESFSLYSRDIDSPETIVSASSPECMLYNHPKDEYNRMKYINDDSDVDLDDGDCDEDRKSPFLTFLPLYSDSENNKENKFDVDKDDNYSSKTKSSLINNKYGHQQQGPLKESGNAQVEITLMINPKHNIKEVMEALARLLKLKSTFSYNVEKSPNSTTTEVIEIFANNNNSINHCCKFCHCTIENQQQSYKANDDRSLDHGLDLMDDDQFCNKECFKNYALTNMKLKDANNYNPIIKHEDSINDDEHMDIAEPELLSIFSNSNSQNNVINNINDSEPGTDIESIISIHEKHWKNTRYLYWTNDSFNKNESNIKLEQTEDNDDKYESVEELLDRLEICLKPNRNSQEKRQCIFCHELGDGIADGPSRLLNMDVDKWVHLNCALWSYEVYEMCNGALMNVDQAYKRAMNSVCVKCTKFGASIKCFRLRCNNSYHFPCAIKEKCVFYTDKTLFCPTHSSKGMPFLNAEEMNSFVVNRKVYINRDEQKQIAAMLHQGDNNLMRIGSLIFLNIGQLLPHQLQNFHTETCIYPIGYKVSRFYWSPRHLGKRCQYICSIGERDGKPLFFIEVKEEGYETITYEACTPKLAWEKIINSIVILREEAQTIKVFFDFVTGEDLFGLKEPSIIRILESLPGIDTLDDYKLRYGRSPWYELPLAINPSGCARSEPFKRFHYKRPHTLHCPSSSIINIAISIDKFRCSSPYVKPFAPSKVSQYRKMKQDWRNNVSLGRSRIQGLGLYAKKDIEKHTMIIEYTGLIIRNHIADRNERIYEEQNRGIYMFRLDDNRIIDATLQGGLARYVNHSCDPNCVTDCVQIDREIKILIIANRKIQKGEELTYDYKFDVEDDQHKIPCLCGAANCRLSSSSSSTLATVATSSTTTTTSGNENCLVNPFVGDIVDVGNFHLRLELLIAEGGFGYVFQAKDLKTSKLYAVKRMISSDNESKKEIENEIAILELSSNPMFIIFYDVNLPIADKQLLNRVIYQITLGLEKLHLMNIIHRDVKIENILFDSNGFVKLCDFGSATDKSYKPDHNWTPIQRSLLEDEMNRHTTPMYRPPEILDTYLHYEINTSMDIWALGCLIFCIRFGQHPFEDSSKLRIINCKYSIPSSVNHQETIIDMIKQCLQVNPADRIDCSTILKRMDENFVDLNSPCLMPKIPPHSTKMSPIAEQPALANLQSTVPVPGIAQSYFAGFTRYIKDTSNKVMQTVQNSIARQDLDMTFYTSRLLVMSYPAEGLESAYRNHIDDVRAVLESRDAPYCVINVSGRSYDGTVKFGPKIKVIDGGTDWKDPKRVAPLISIISLCDHIFKWMNQNDRHTIVIHCMDGKNNSSMLTISFLVLIGLFRDYHQAHKFFLLKRNPVELTSSQHRYLNYITKLKKEKYLNFFSMKKQVVIKSIKMVGIPLFTKIRDGCRPFVELYSNLSSKIYSTFTDYEKLIHYTKGINELVIWRDVNVTFDITSDLYLVISHARSTIGSKMLNQQKPTAIRITSLQCNLFFENDNHDGQYKIEFNLTDLDHTEELDRFPFDFKIEIDYEITPNGIQADIVNKQQFQSEISELEILLIDKPECVFVDNREHEEFLEINSAVMKESPHEIKADVYSQTLLVDTEKSNATNNIDFLNMKMNNVDLLEQCNEIKNELSSEEKTDLLVNLSFGESISKNEQNKFSDDLLNSPKIDLFSNNKEFNTYSKLTTDDLLSMDQSPDLDDKLVFPTNASQFNPTIINDISKMGNNLKSKNPSTPNLATTFDPFGDLGDYLNFSSETNHCNQSSIPVSSIPRVSSCNDFPDDTKTNKSTTKTDQTKQTRPDYSRHNFDDIFSRTGLKTPRVNGNEFEDLLCGFKKSNPESNTTKTMAQIRKAEMLKAGANPIRLKVGEWTENKEKNIRALLCSLNSIVWEGCNWTPIGMHQLLTPNDVKKMYRKACLAVHPDKLVGNPHEELAKYIFIELNDAWSEFEKNQQ</sequence>
<dbReference type="SMART" id="SM00271">
    <property type="entry name" value="DnaJ"/>
    <property type="match status" value="1"/>
</dbReference>
<comment type="caution">
    <text evidence="27">The sequence shown here is derived from an EMBL/GenBank/DDBJ whole genome shotgun (WGS) entry which is preliminary data.</text>
</comment>
<evidence type="ECO:0000259" key="18">
    <source>
        <dbReference type="PROSITE" id="PS50011"/>
    </source>
</evidence>
<feature type="compositionally biased region" description="Low complexity" evidence="17">
    <location>
        <begin position="2411"/>
        <end position="2427"/>
    </location>
</feature>
<dbReference type="SMART" id="SM00541">
    <property type="entry name" value="FYRN"/>
    <property type="match status" value="1"/>
</dbReference>
<feature type="region of interest" description="Disordered" evidence="17">
    <location>
        <begin position="688"/>
        <end position="739"/>
    </location>
</feature>
<feature type="region of interest" description="Disordered" evidence="17">
    <location>
        <begin position="2154"/>
        <end position="2267"/>
    </location>
</feature>
<feature type="compositionally biased region" description="Polar residues" evidence="17">
    <location>
        <begin position="3272"/>
        <end position="3293"/>
    </location>
</feature>
<feature type="compositionally biased region" description="Polar residues" evidence="17">
    <location>
        <begin position="2907"/>
        <end position="2918"/>
    </location>
</feature>
<feature type="region of interest" description="Disordered" evidence="17">
    <location>
        <begin position="762"/>
        <end position="808"/>
    </location>
</feature>
<dbReference type="Pfam" id="PF13832">
    <property type="entry name" value="zf-HC5HC2H_2"/>
    <property type="match status" value="1"/>
</dbReference>
<feature type="domain" description="Tyrosine specific protein phosphatases" evidence="20">
    <location>
        <begin position="4474"/>
        <end position="4545"/>
    </location>
</feature>
<dbReference type="InterPro" id="IPR011011">
    <property type="entry name" value="Znf_FYVE_PHD"/>
</dbReference>
<dbReference type="FunFam" id="1.10.287.110:FF:000002">
    <property type="entry name" value="putative tyrosine-protein phosphatase auxilin isoform X2"/>
    <property type="match status" value="1"/>
</dbReference>
<dbReference type="SMART" id="SM00542">
    <property type="entry name" value="FYRC"/>
    <property type="match status" value="1"/>
</dbReference>
<feature type="region of interest" description="Disordered" evidence="17">
    <location>
        <begin position="1723"/>
        <end position="1748"/>
    </location>
</feature>
<feature type="compositionally biased region" description="Polar residues" evidence="17">
    <location>
        <begin position="1598"/>
        <end position="1610"/>
    </location>
</feature>
<evidence type="ECO:0000259" key="20">
    <source>
        <dbReference type="PROSITE" id="PS50056"/>
    </source>
</evidence>
<feature type="region of interest" description="Disordered" evidence="17">
    <location>
        <begin position="1988"/>
        <end position="2123"/>
    </location>
</feature>
<keyword evidence="8" id="KW-0677">Repeat</keyword>
<feature type="compositionally biased region" description="Low complexity" evidence="17">
    <location>
        <begin position="2884"/>
        <end position="2901"/>
    </location>
</feature>
<evidence type="ECO:0000259" key="21">
    <source>
        <dbReference type="PROSITE" id="PS50076"/>
    </source>
</evidence>
<dbReference type="CDD" id="cd06257">
    <property type="entry name" value="DnaJ"/>
    <property type="match status" value="1"/>
</dbReference>
<feature type="compositionally biased region" description="Low complexity" evidence="17">
    <location>
        <begin position="1397"/>
        <end position="1410"/>
    </location>
</feature>
<dbReference type="EMBL" id="ASGP02000001">
    <property type="protein sequence ID" value="KAH9526367.1"/>
    <property type="molecule type" value="Genomic_DNA"/>
</dbReference>
<keyword evidence="15" id="KW-0968">Cytoplasmic vesicle</keyword>
<evidence type="ECO:0000256" key="13">
    <source>
        <dbReference type="ARBA" id="ARBA00023163"/>
    </source>
</evidence>
<dbReference type="SMART" id="SM00220">
    <property type="entry name" value="S_TKc"/>
    <property type="match status" value="1"/>
</dbReference>
<evidence type="ECO:0000256" key="6">
    <source>
        <dbReference type="ARBA" id="ARBA00022691"/>
    </source>
</evidence>
<dbReference type="CDD" id="cd15514">
    <property type="entry name" value="PHD6_KMT2C_like"/>
    <property type="match status" value="1"/>
</dbReference>
<dbReference type="InterPro" id="IPR003616">
    <property type="entry name" value="Post-SET_dom"/>
</dbReference>
<keyword evidence="5" id="KW-0808">Transferase</keyword>
<feature type="region of interest" description="Disordered" evidence="17">
    <location>
        <begin position="184"/>
        <end position="228"/>
    </location>
</feature>
<proteinExistence type="predicted"/>
<dbReference type="PROSITE" id="PS51542">
    <property type="entry name" value="FYRN"/>
    <property type="match status" value="1"/>
</dbReference>
<keyword evidence="7" id="KW-0479">Metal-binding</keyword>
<dbReference type="InterPro" id="IPR029023">
    <property type="entry name" value="Tensin_phosphatase"/>
</dbReference>
<dbReference type="InterPro" id="IPR011009">
    <property type="entry name" value="Kinase-like_dom_sf"/>
</dbReference>
<evidence type="ECO:0000259" key="19">
    <source>
        <dbReference type="PROSITE" id="PS50016"/>
    </source>
</evidence>
<dbReference type="Gene3D" id="1.10.30.10">
    <property type="entry name" value="High mobility group box domain"/>
    <property type="match status" value="1"/>
</dbReference>
<dbReference type="InterPro" id="IPR000719">
    <property type="entry name" value="Prot_kinase_dom"/>
</dbReference>
<feature type="compositionally biased region" description="Pro residues" evidence="17">
    <location>
        <begin position="1874"/>
        <end position="1891"/>
    </location>
</feature>
<dbReference type="PROSITE" id="PS50868">
    <property type="entry name" value="POST_SET"/>
    <property type="match status" value="1"/>
</dbReference>
<feature type="compositionally biased region" description="Low complexity" evidence="17">
    <location>
        <begin position="113"/>
        <end position="129"/>
    </location>
</feature>
<feature type="compositionally biased region" description="Polar residues" evidence="17">
    <location>
        <begin position="2176"/>
        <end position="2191"/>
    </location>
</feature>
<feature type="compositionally biased region" description="Polar residues" evidence="17">
    <location>
        <begin position="1074"/>
        <end position="1110"/>
    </location>
</feature>
<feature type="compositionally biased region" description="Polar residues" evidence="17">
    <location>
        <begin position="2242"/>
        <end position="2253"/>
    </location>
</feature>
<dbReference type="CDD" id="cd19171">
    <property type="entry name" value="SET_KMT2C_2D"/>
    <property type="match status" value="1"/>
</dbReference>
<feature type="compositionally biased region" description="Low complexity" evidence="17">
    <location>
        <begin position="1855"/>
        <end position="1867"/>
    </location>
</feature>
<feature type="compositionally biased region" description="Low complexity" evidence="17">
    <location>
        <begin position="198"/>
        <end position="219"/>
    </location>
</feature>
<feature type="region of interest" description="Disordered" evidence="17">
    <location>
        <begin position="620"/>
        <end position="651"/>
    </location>
</feature>
<dbReference type="SMART" id="SM00398">
    <property type="entry name" value="HMG"/>
    <property type="match status" value="1"/>
</dbReference>
<feature type="region of interest" description="Disordered" evidence="17">
    <location>
        <begin position="2870"/>
        <end position="3060"/>
    </location>
</feature>
<dbReference type="PROSITE" id="PS51805">
    <property type="entry name" value="EPHD"/>
    <property type="match status" value="1"/>
</dbReference>
<dbReference type="PROSITE" id="PS51543">
    <property type="entry name" value="FYRC"/>
    <property type="match status" value="1"/>
</dbReference>
<dbReference type="Pfam" id="PF00069">
    <property type="entry name" value="Pkinase"/>
    <property type="match status" value="1"/>
</dbReference>
<evidence type="ECO:0000256" key="5">
    <source>
        <dbReference type="ARBA" id="ARBA00022679"/>
    </source>
</evidence>
<feature type="compositionally biased region" description="Polar residues" evidence="17">
    <location>
        <begin position="2801"/>
        <end position="2814"/>
    </location>
</feature>
<dbReference type="InterPro" id="IPR003889">
    <property type="entry name" value="FYrich_C"/>
</dbReference>
<feature type="compositionally biased region" description="Polar residues" evidence="17">
    <location>
        <begin position="1510"/>
        <end position="1523"/>
    </location>
</feature>
<dbReference type="GO" id="GO:0044666">
    <property type="term" value="C:MLL3/4 complex"/>
    <property type="evidence" value="ECO:0007669"/>
    <property type="project" value="TreeGrafter"/>
</dbReference>
<dbReference type="Pfam" id="PF00628">
    <property type="entry name" value="PHD"/>
    <property type="match status" value="1"/>
</dbReference>
<dbReference type="InterPro" id="IPR034732">
    <property type="entry name" value="EPHD"/>
</dbReference>
<feature type="domain" description="PHD-type" evidence="26">
    <location>
        <begin position="3530"/>
        <end position="3638"/>
    </location>
</feature>
<evidence type="ECO:0000256" key="4">
    <source>
        <dbReference type="ARBA" id="ARBA00022603"/>
    </source>
</evidence>
<feature type="compositionally biased region" description="Polar residues" evidence="17">
    <location>
        <begin position="2870"/>
        <end position="2883"/>
    </location>
</feature>
<feature type="domain" description="C2 tensin-type" evidence="25">
    <location>
        <begin position="4565"/>
        <end position="4713"/>
    </location>
</feature>
<dbReference type="InterPro" id="IPR013083">
    <property type="entry name" value="Znf_RING/FYVE/PHD"/>
</dbReference>
<feature type="domain" description="PHD-type" evidence="19">
    <location>
        <begin position="539"/>
        <end position="594"/>
    </location>
</feature>
<feature type="compositionally biased region" description="Polar residues" evidence="17">
    <location>
        <begin position="2759"/>
        <end position="2790"/>
    </location>
</feature>
<reference evidence="27" key="2">
    <citation type="journal article" date="2022" name="Res Sq">
        <title>Comparative Genomics Reveals Insights into the Divergent Evolution of Astigmatic Mites and Household Pest Adaptations.</title>
        <authorList>
            <person name="Xiong Q."/>
            <person name="Wan A.T.-Y."/>
            <person name="Liu X.-Y."/>
            <person name="Fung C.S.-H."/>
            <person name="Xiao X."/>
            <person name="Malainual N."/>
            <person name="Hou J."/>
            <person name="Wang L."/>
            <person name="Wang M."/>
            <person name="Yang K."/>
            <person name="Cui Y."/>
            <person name="Leung E."/>
            <person name="Nong W."/>
            <person name="Shin S.-K."/>
            <person name="Au S."/>
            <person name="Jeong K.Y."/>
            <person name="Chew F.T."/>
            <person name="Hui J."/>
            <person name="Leung T.F."/>
            <person name="Tungtrongchitr A."/>
            <person name="Zhong N."/>
            <person name="Liu Z."/>
            <person name="Tsui S."/>
        </authorList>
    </citation>
    <scope>NUCLEOTIDE SEQUENCE</scope>
    <source>
        <strain evidence="27">Derf</strain>
        <tissue evidence="27">Whole organism</tissue>
    </source>
</reference>
<evidence type="ECO:0000256" key="12">
    <source>
        <dbReference type="ARBA" id="ARBA00023015"/>
    </source>
</evidence>
<evidence type="ECO:0000256" key="9">
    <source>
        <dbReference type="ARBA" id="ARBA00022771"/>
    </source>
</evidence>
<feature type="region of interest" description="Disordered" evidence="17">
    <location>
        <begin position="830"/>
        <end position="856"/>
    </location>
</feature>
<dbReference type="PROSITE" id="PS50016">
    <property type="entry name" value="ZF_PHD_2"/>
    <property type="match status" value="2"/>
</dbReference>
<evidence type="ECO:0000256" key="3">
    <source>
        <dbReference type="ARBA" id="ARBA00022553"/>
    </source>
</evidence>
<dbReference type="Pfam" id="PF05964">
    <property type="entry name" value="FYRN"/>
    <property type="match status" value="1"/>
</dbReference>
<dbReference type="PROSITE" id="PS51181">
    <property type="entry name" value="PPASE_TENSIN"/>
    <property type="match status" value="1"/>
</dbReference>
<dbReference type="GO" id="GO:0003713">
    <property type="term" value="F:transcription coactivator activity"/>
    <property type="evidence" value="ECO:0007669"/>
    <property type="project" value="TreeGrafter"/>
</dbReference>
<feature type="compositionally biased region" description="Acidic residues" evidence="17">
    <location>
        <begin position="846"/>
        <end position="856"/>
    </location>
</feature>
<feature type="compositionally biased region" description="Pro residues" evidence="17">
    <location>
        <begin position="1659"/>
        <end position="1673"/>
    </location>
</feature>
<feature type="compositionally biased region" description="Low complexity" evidence="17">
    <location>
        <begin position="2039"/>
        <end position="2061"/>
    </location>
</feature>
<feature type="compositionally biased region" description="Low complexity" evidence="17">
    <location>
        <begin position="2192"/>
        <end position="2203"/>
    </location>
</feature>
<dbReference type="InterPro" id="IPR008271">
    <property type="entry name" value="Ser/Thr_kinase_AS"/>
</dbReference>
<keyword evidence="6" id="KW-0949">S-adenosyl-L-methionine</keyword>
<feature type="compositionally biased region" description="Polar residues" evidence="17">
    <location>
        <begin position="2627"/>
        <end position="2644"/>
    </location>
</feature>
<feature type="compositionally biased region" description="Low complexity" evidence="17">
    <location>
        <begin position="2575"/>
        <end position="2589"/>
    </location>
</feature>
<dbReference type="InterPro" id="IPR000387">
    <property type="entry name" value="Tyr_Pase_dom"/>
</dbReference>
<dbReference type="InterPro" id="IPR001214">
    <property type="entry name" value="SET_dom"/>
</dbReference>
<dbReference type="Gene3D" id="3.90.190.10">
    <property type="entry name" value="Protein tyrosine phosphatase superfamily"/>
    <property type="match status" value="1"/>
</dbReference>
<dbReference type="SMART" id="SM01326">
    <property type="entry name" value="PTEN_C2"/>
    <property type="match status" value="1"/>
</dbReference>
<comment type="subcellular location">
    <subcellularLocation>
        <location evidence="2">Cytoplasmic vesicle</location>
        <location evidence="2">Clathrin-coated vesicle</location>
    </subcellularLocation>
    <subcellularLocation>
        <location evidence="1">Nucleus</location>
    </subcellularLocation>
</comment>
<dbReference type="PANTHER" id="PTHR45888">
    <property type="entry name" value="HL01030P-RELATED"/>
    <property type="match status" value="1"/>
</dbReference>
<dbReference type="SUPFAM" id="SSF47095">
    <property type="entry name" value="HMG-box"/>
    <property type="match status" value="1"/>
</dbReference>
<feature type="region of interest" description="Disordered" evidence="17">
    <location>
        <begin position="108"/>
        <end position="137"/>
    </location>
</feature>
<dbReference type="CDD" id="cd15513">
    <property type="entry name" value="PHD5_KMT2C_like"/>
    <property type="match status" value="1"/>
</dbReference>
<feature type="compositionally biased region" description="Basic residues" evidence="17">
    <location>
        <begin position="3038"/>
        <end position="3047"/>
    </location>
</feature>
<dbReference type="PROSITE" id="PS51182">
    <property type="entry name" value="C2_TENSIN"/>
    <property type="match status" value="1"/>
</dbReference>
<evidence type="ECO:0000313" key="27">
    <source>
        <dbReference type="EMBL" id="KAH9526367.1"/>
    </source>
</evidence>
<feature type="compositionally biased region" description="Acidic residues" evidence="17">
    <location>
        <begin position="1"/>
        <end position="42"/>
    </location>
</feature>
<feature type="region of interest" description="Disordered" evidence="17">
    <location>
        <begin position="1827"/>
        <end position="1935"/>
    </location>
</feature>
<reference evidence="27" key="1">
    <citation type="submission" date="2013-05" db="EMBL/GenBank/DDBJ databases">
        <authorList>
            <person name="Yim A.K.Y."/>
            <person name="Chan T.F."/>
            <person name="Ji K.M."/>
            <person name="Liu X.Y."/>
            <person name="Zhou J.W."/>
            <person name="Li R.Q."/>
            <person name="Yang K.Y."/>
            <person name="Li J."/>
            <person name="Li M."/>
            <person name="Law P.T.W."/>
            <person name="Wu Y.L."/>
            <person name="Cai Z.L."/>
            <person name="Qin H."/>
            <person name="Bao Y."/>
            <person name="Leung R.K.K."/>
            <person name="Ng P.K.S."/>
            <person name="Zou J."/>
            <person name="Zhong X.J."/>
            <person name="Ran P.X."/>
            <person name="Zhong N.S."/>
            <person name="Liu Z.G."/>
            <person name="Tsui S.K.W."/>
        </authorList>
    </citation>
    <scope>NUCLEOTIDE SEQUENCE</scope>
    <source>
        <strain evidence="27">Derf</strain>
        <tissue evidence="27">Whole organism</tissue>
    </source>
</reference>
<feature type="domain" description="SET" evidence="22">
    <location>
        <begin position="3902"/>
        <end position="4018"/>
    </location>
</feature>
<accession>A0A922I8Q8</accession>
<dbReference type="InterPro" id="IPR019787">
    <property type="entry name" value="Znf_PHD-finger"/>
</dbReference>
<feature type="compositionally biased region" description="Low complexity" evidence="17">
    <location>
        <begin position="2494"/>
        <end position="2531"/>
    </location>
</feature>
<dbReference type="InterPro" id="IPR003888">
    <property type="entry name" value="FYrich_N"/>
</dbReference>
<evidence type="ECO:0000256" key="8">
    <source>
        <dbReference type="ARBA" id="ARBA00022737"/>
    </source>
</evidence>
<dbReference type="Gene3D" id="2.60.40.1110">
    <property type="match status" value="1"/>
</dbReference>
<feature type="compositionally biased region" description="Low complexity" evidence="17">
    <location>
        <begin position="2069"/>
        <end position="2089"/>
    </location>
</feature>
<dbReference type="SMART" id="SM00317">
    <property type="entry name" value="SET"/>
    <property type="match status" value="1"/>
</dbReference>
<feature type="domain" description="J" evidence="21">
    <location>
        <begin position="5073"/>
        <end position="5133"/>
    </location>
</feature>
<dbReference type="GO" id="GO:0042800">
    <property type="term" value="F:histone H3K4 methyltransferase activity"/>
    <property type="evidence" value="ECO:0007669"/>
    <property type="project" value="TreeGrafter"/>
</dbReference>
<dbReference type="InterPro" id="IPR009071">
    <property type="entry name" value="HMG_box_dom"/>
</dbReference>
<dbReference type="Pfam" id="PF05965">
    <property type="entry name" value="FYRC"/>
    <property type="match status" value="1"/>
</dbReference>
<feature type="compositionally biased region" description="Low complexity" evidence="17">
    <location>
        <begin position="2741"/>
        <end position="2754"/>
    </location>
</feature>
<dbReference type="GO" id="GO:0004672">
    <property type="term" value="F:protein kinase activity"/>
    <property type="evidence" value="ECO:0007669"/>
    <property type="project" value="InterPro"/>
</dbReference>
<keyword evidence="14" id="KW-0539">Nucleus</keyword>
<keyword evidence="11" id="KW-0156">Chromatin regulator</keyword>
<feature type="region of interest" description="Disordered" evidence="17">
    <location>
        <begin position="2128"/>
        <end position="2147"/>
    </location>
</feature>
<dbReference type="PROSITE" id="PS50011">
    <property type="entry name" value="PROTEIN_KINASE_DOM"/>
    <property type="match status" value="1"/>
</dbReference>
<dbReference type="PROSITE" id="PS50076">
    <property type="entry name" value="DNAJ_2"/>
    <property type="match status" value="1"/>
</dbReference>
<dbReference type="PANTHER" id="PTHR45888:SF6">
    <property type="entry name" value="HL01030P-RELATED"/>
    <property type="match status" value="1"/>
</dbReference>
<keyword evidence="3" id="KW-0597">Phosphoprotein</keyword>
<dbReference type="InterPro" id="IPR001623">
    <property type="entry name" value="DnaJ_domain"/>
</dbReference>
<feature type="compositionally biased region" description="Low complexity" evidence="17">
    <location>
        <begin position="1536"/>
        <end position="1547"/>
    </location>
</feature>
<feature type="compositionally biased region" description="Basic residues" evidence="17">
    <location>
        <begin position="2311"/>
        <end position="2323"/>
    </location>
</feature>
<feature type="compositionally biased region" description="Polar residues" evidence="17">
    <location>
        <begin position="1564"/>
        <end position="1575"/>
    </location>
</feature>
<feature type="compositionally biased region" description="Basic and acidic residues" evidence="17">
    <location>
        <begin position="1997"/>
        <end position="2019"/>
    </location>
</feature>
<feature type="compositionally biased region" description="Pro residues" evidence="17">
    <location>
        <begin position="2590"/>
        <end position="2603"/>
    </location>
</feature>
<evidence type="ECO:0000259" key="25">
    <source>
        <dbReference type="PROSITE" id="PS51182"/>
    </source>
</evidence>
<feature type="compositionally biased region" description="Pro residues" evidence="17">
    <location>
        <begin position="2646"/>
        <end position="2658"/>
    </location>
</feature>
<evidence type="ECO:0000256" key="14">
    <source>
        <dbReference type="ARBA" id="ARBA00023242"/>
    </source>
</evidence>
<evidence type="ECO:0000256" key="16">
    <source>
        <dbReference type="PROSITE-ProRule" id="PRU00146"/>
    </source>
</evidence>
<evidence type="ECO:0000256" key="15">
    <source>
        <dbReference type="ARBA" id="ARBA00023329"/>
    </source>
</evidence>
<feature type="compositionally biased region" description="Polar residues" evidence="17">
    <location>
        <begin position="1459"/>
        <end position="1473"/>
    </location>
</feature>
<feature type="compositionally biased region" description="Low complexity" evidence="17">
    <location>
        <begin position="3021"/>
        <end position="3037"/>
    </location>
</feature>
<dbReference type="InterPro" id="IPR036910">
    <property type="entry name" value="HMG_box_dom_sf"/>
</dbReference>
<dbReference type="InterPro" id="IPR029021">
    <property type="entry name" value="Prot-tyrosine_phosphatase-like"/>
</dbReference>
<feature type="compositionally biased region" description="Polar residues" evidence="17">
    <location>
        <begin position="773"/>
        <end position="784"/>
    </location>
</feature>
<evidence type="ECO:0000313" key="28">
    <source>
        <dbReference type="Proteomes" id="UP000790347"/>
    </source>
</evidence>
<gene>
    <name evidence="27" type="primary">KMT2D</name>
    <name evidence="27" type="ORF">DERF_000465</name>
</gene>
<feature type="region of interest" description="Disordered" evidence="17">
    <location>
        <begin position="1653"/>
        <end position="1679"/>
    </location>
</feature>
<dbReference type="InterPro" id="IPR001965">
    <property type="entry name" value="Znf_PHD"/>
</dbReference>
<dbReference type="SUPFAM" id="SSF46565">
    <property type="entry name" value="Chaperone J-domain"/>
    <property type="match status" value="1"/>
</dbReference>
<dbReference type="GO" id="GO:0045944">
    <property type="term" value="P:positive regulation of transcription by RNA polymerase II"/>
    <property type="evidence" value="ECO:0007669"/>
    <property type="project" value="TreeGrafter"/>
</dbReference>
<keyword evidence="9 16" id="KW-0863">Zinc-finger</keyword>
<dbReference type="PROSITE" id="PS00108">
    <property type="entry name" value="PROTEIN_KINASE_ST"/>
    <property type="match status" value="1"/>
</dbReference>
<protein>
    <submittedName>
        <fullName evidence="27">Zinc ion binding</fullName>
    </submittedName>
</protein>
<feature type="compositionally biased region" description="Polar residues" evidence="17">
    <location>
        <begin position="1419"/>
        <end position="1451"/>
    </location>
</feature>
<dbReference type="InterPro" id="IPR046341">
    <property type="entry name" value="SET_dom_sf"/>
</dbReference>
<feature type="region of interest" description="Disordered" evidence="17">
    <location>
        <begin position="4944"/>
        <end position="4985"/>
    </location>
</feature>
<feature type="compositionally biased region" description="Basic and acidic residues" evidence="17">
    <location>
        <begin position="3259"/>
        <end position="3271"/>
    </location>
</feature>
<dbReference type="Pfam" id="PF00856">
    <property type="entry name" value="SET"/>
    <property type="match status" value="1"/>
</dbReference>
<feature type="compositionally biased region" description="Polar residues" evidence="17">
    <location>
        <begin position="712"/>
        <end position="730"/>
    </location>
</feature>
<keyword evidence="12" id="KW-0805">Transcription regulation</keyword>
<feature type="compositionally biased region" description="Basic and acidic residues" evidence="17">
    <location>
        <begin position="4974"/>
        <end position="4985"/>
    </location>
</feature>
<evidence type="ECO:0000259" key="26">
    <source>
        <dbReference type="PROSITE" id="PS51805"/>
    </source>
</evidence>
<dbReference type="CDD" id="cd15666">
    <property type="entry name" value="ePHD2_KMT2C_like"/>
    <property type="match status" value="1"/>
</dbReference>
<dbReference type="GO" id="GO:0008270">
    <property type="term" value="F:zinc ion binding"/>
    <property type="evidence" value="ECO:0007669"/>
    <property type="project" value="UniProtKB-KW"/>
</dbReference>
<feature type="compositionally biased region" description="Polar residues" evidence="17">
    <location>
        <begin position="2428"/>
        <end position="2463"/>
    </location>
</feature>
<dbReference type="GO" id="GO:0030136">
    <property type="term" value="C:clathrin-coated vesicle"/>
    <property type="evidence" value="ECO:0007669"/>
    <property type="project" value="UniProtKB-SubCell"/>
</dbReference>
<evidence type="ECO:0000256" key="17">
    <source>
        <dbReference type="SAM" id="MobiDB-lite"/>
    </source>
</evidence>
<feature type="region of interest" description="Disordered" evidence="17">
    <location>
        <begin position="2311"/>
        <end position="2333"/>
    </location>
</feature>
<keyword evidence="4" id="KW-0489">Methyltransferase</keyword>
<feature type="region of interest" description="Disordered" evidence="17">
    <location>
        <begin position="1067"/>
        <end position="1160"/>
    </location>
</feature>